<evidence type="ECO:0000256" key="9">
    <source>
        <dbReference type="ARBA" id="ARBA00023180"/>
    </source>
</evidence>
<evidence type="ECO:0000256" key="5">
    <source>
        <dbReference type="ARBA" id="ARBA00022723"/>
    </source>
</evidence>
<dbReference type="GO" id="GO:0005576">
    <property type="term" value="C:extracellular region"/>
    <property type="evidence" value="ECO:0007669"/>
    <property type="project" value="UniProtKB-SubCell"/>
</dbReference>
<reference evidence="13 14" key="1">
    <citation type="journal article" date="2021" name="Commun. Biol.">
        <title>The genome of Shorea leprosula (Dipterocarpaceae) highlights the ecological relevance of drought in aseasonal tropical rainforests.</title>
        <authorList>
            <person name="Ng K.K.S."/>
            <person name="Kobayashi M.J."/>
            <person name="Fawcett J.A."/>
            <person name="Hatakeyama M."/>
            <person name="Paape T."/>
            <person name="Ng C.H."/>
            <person name="Ang C.C."/>
            <person name="Tnah L.H."/>
            <person name="Lee C.T."/>
            <person name="Nishiyama T."/>
            <person name="Sese J."/>
            <person name="O'Brien M.J."/>
            <person name="Copetti D."/>
            <person name="Mohd Noor M.I."/>
            <person name="Ong R.C."/>
            <person name="Putra M."/>
            <person name="Sireger I.Z."/>
            <person name="Indrioko S."/>
            <person name="Kosugi Y."/>
            <person name="Izuno A."/>
            <person name="Isagi Y."/>
            <person name="Lee S.L."/>
            <person name="Shimizu K.K."/>
        </authorList>
    </citation>
    <scope>NUCLEOTIDE SEQUENCE [LARGE SCALE GENOMIC DNA]</scope>
    <source>
        <strain evidence="13">214</strain>
    </source>
</reference>
<evidence type="ECO:0000313" key="14">
    <source>
        <dbReference type="Proteomes" id="UP001054252"/>
    </source>
</evidence>
<keyword evidence="14" id="KW-1185">Reference proteome</keyword>
<dbReference type="InterPro" id="IPR008972">
    <property type="entry name" value="Cupredoxin"/>
</dbReference>
<evidence type="ECO:0000259" key="10">
    <source>
        <dbReference type="Pfam" id="PF00394"/>
    </source>
</evidence>
<dbReference type="Pfam" id="PF00394">
    <property type="entry name" value="Cu-oxidase"/>
    <property type="match status" value="1"/>
</dbReference>
<dbReference type="GO" id="GO:0005507">
    <property type="term" value="F:copper ion binding"/>
    <property type="evidence" value="ECO:0007669"/>
    <property type="project" value="InterPro"/>
</dbReference>
<evidence type="ECO:0000256" key="2">
    <source>
        <dbReference type="ARBA" id="ARBA00004613"/>
    </source>
</evidence>
<dbReference type="InterPro" id="IPR011707">
    <property type="entry name" value="Cu-oxidase-like_N"/>
</dbReference>
<feature type="domain" description="Plastocyanin-like" evidence="11">
    <location>
        <begin position="412"/>
        <end position="528"/>
    </location>
</feature>
<dbReference type="PANTHER" id="PTHR11709:SF410">
    <property type="entry name" value="LACCASE"/>
    <property type="match status" value="1"/>
</dbReference>
<dbReference type="InterPro" id="IPR034288">
    <property type="entry name" value="CuRO_1_LCC"/>
</dbReference>
<dbReference type="CDD" id="cd13849">
    <property type="entry name" value="CuRO_1_LCC_plant"/>
    <property type="match status" value="1"/>
</dbReference>
<name>A0AAV5HXT9_9ROSI</name>
<comment type="similarity">
    <text evidence="3">Belongs to the multicopper oxidase family.</text>
</comment>
<dbReference type="PROSITE" id="PS00080">
    <property type="entry name" value="MULTICOPPER_OXIDASE2"/>
    <property type="match status" value="1"/>
</dbReference>
<organism evidence="13 14">
    <name type="scientific">Rubroshorea leprosula</name>
    <dbReference type="NCBI Taxonomy" id="152421"/>
    <lineage>
        <taxon>Eukaryota</taxon>
        <taxon>Viridiplantae</taxon>
        <taxon>Streptophyta</taxon>
        <taxon>Embryophyta</taxon>
        <taxon>Tracheophyta</taxon>
        <taxon>Spermatophyta</taxon>
        <taxon>Magnoliopsida</taxon>
        <taxon>eudicotyledons</taxon>
        <taxon>Gunneridae</taxon>
        <taxon>Pentapetalae</taxon>
        <taxon>rosids</taxon>
        <taxon>malvids</taxon>
        <taxon>Malvales</taxon>
        <taxon>Dipterocarpaceae</taxon>
        <taxon>Rubroshorea</taxon>
    </lineage>
</organism>
<dbReference type="AlphaFoldDB" id="A0AAV5HXT9"/>
<evidence type="ECO:0000259" key="12">
    <source>
        <dbReference type="Pfam" id="PF07732"/>
    </source>
</evidence>
<feature type="domain" description="Plastocyanin-like" evidence="10">
    <location>
        <begin position="151"/>
        <end position="298"/>
    </location>
</feature>
<keyword evidence="9" id="KW-0325">Glycoprotein</keyword>
<evidence type="ECO:0000313" key="13">
    <source>
        <dbReference type="EMBL" id="GKU90799.1"/>
    </source>
</evidence>
<dbReference type="InterPro" id="IPR011706">
    <property type="entry name" value="Cu-oxidase_C"/>
</dbReference>
<dbReference type="SUPFAM" id="SSF49503">
    <property type="entry name" value="Cupredoxins"/>
    <property type="match status" value="3"/>
</dbReference>
<keyword evidence="4" id="KW-0964">Secreted</keyword>
<keyword evidence="6" id="KW-0677">Repeat</keyword>
<dbReference type="Pfam" id="PF07732">
    <property type="entry name" value="Cu-oxidase_3"/>
    <property type="match status" value="1"/>
</dbReference>
<evidence type="ECO:0000256" key="7">
    <source>
        <dbReference type="ARBA" id="ARBA00023002"/>
    </source>
</evidence>
<dbReference type="GO" id="GO:0016491">
    <property type="term" value="F:oxidoreductase activity"/>
    <property type="evidence" value="ECO:0007669"/>
    <property type="project" value="UniProtKB-KW"/>
</dbReference>
<gene>
    <name evidence="13" type="ORF">SLEP1_g4750</name>
</gene>
<comment type="caution">
    <text evidence="13">The sequence shown here is derived from an EMBL/GenBank/DDBJ whole genome shotgun (WGS) entry which is preliminary data.</text>
</comment>
<evidence type="ECO:0000256" key="4">
    <source>
        <dbReference type="ARBA" id="ARBA00022525"/>
    </source>
</evidence>
<keyword evidence="5" id="KW-0479">Metal-binding</keyword>
<dbReference type="Proteomes" id="UP001054252">
    <property type="component" value="Unassembled WGS sequence"/>
</dbReference>
<comment type="cofactor">
    <cofactor evidence="1">
        <name>Cu cation</name>
        <dbReference type="ChEBI" id="CHEBI:23378"/>
    </cofactor>
</comment>
<sequence length="548" mass="61084">MPPIAQAPTTPILPPVEYKLVVEQANFTKFCETRSILTVNGMYPGPEIRVQRGQTVLIHVQNNGAYGITILLHGLKQPRNPWFDGPENVTQCLIQPRKNFTYEVITSNEIGTLWWHAHSDWSRATIHGAFVILPPPDELQDSPYQFPSHNLIFSTWFNQDVKEISDIIAQNGTNIAEAAGYTLNGFPGDQVTCNNVSEPTYNITVKHGETYLLRIVNAAMHEGQYFGITNHNLTVVARDAAYFKPFSSEYVLLAPGQTMDVTFVANQNQSQYYMRFRYFDDSAVSTNTQNTTGYLIYSDPVEDVVNTTFPFLPNATDNTTAFTFNTHLRSLYSRSDTELPRGDVKRVVLAVQVDYLNCTGLSDCPSTGRQAASFNRISFAYPNQTNILEAYSNGISGVYNTTYLLSPNEAMENATYAYHGTNVIELDYGDPVEIVFQAVDFGPAGGHPLHLHGYSFFQVGMNNGTFNSTTDPASYNLDDPPEMNIAVLLGSGWTAVRFFANNPGVWFMHCHFESHVSWGMATAFIVKDGPNEDHKMRARPKGMPSCGS</sequence>
<evidence type="ECO:0000256" key="3">
    <source>
        <dbReference type="ARBA" id="ARBA00010609"/>
    </source>
</evidence>
<dbReference type="InterPro" id="IPR001117">
    <property type="entry name" value="Cu-oxidase_2nd"/>
</dbReference>
<evidence type="ECO:0008006" key="15">
    <source>
        <dbReference type="Google" id="ProtNLM"/>
    </source>
</evidence>
<keyword evidence="7" id="KW-0560">Oxidoreductase</keyword>
<dbReference type="InterPro" id="IPR002355">
    <property type="entry name" value="Cu_oxidase_Cu_BS"/>
</dbReference>
<keyword evidence="8" id="KW-0186">Copper</keyword>
<dbReference type="InterPro" id="IPR045087">
    <property type="entry name" value="Cu-oxidase_fam"/>
</dbReference>
<protein>
    <recommendedName>
        <fullName evidence="15">Laccase</fullName>
    </recommendedName>
</protein>
<dbReference type="Pfam" id="PF07731">
    <property type="entry name" value="Cu-oxidase_2"/>
    <property type="match status" value="1"/>
</dbReference>
<dbReference type="PANTHER" id="PTHR11709">
    <property type="entry name" value="MULTI-COPPER OXIDASE"/>
    <property type="match status" value="1"/>
</dbReference>
<evidence type="ECO:0000256" key="8">
    <source>
        <dbReference type="ARBA" id="ARBA00023008"/>
    </source>
</evidence>
<feature type="domain" description="Plastocyanin-like" evidence="12">
    <location>
        <begin position="23"/>
        <end position="135"/>
    </location>
</feature>
<proteinExistence type="inferred from homology"/>
<evidence type="ECO:0000256" key="6">
    <source>
        <dbReference type="ARBA" id="ARBA00022737"/>
    </source>
</evidence>
<dbReference type="InterPro" id="IPR033138">
    <property type="entry name" value="Cu_oxidase_CS"/>
</dbReference>
<dbReference type="PROSITE" id="PS00079">
    <property type="entry name" value="MULTICOPPER_OXIDASE1"/>
    <property type="match status" value="1"/>
</dbReference>
<comment type="subcellular location">
    <subcellularLocation>
        <location evidence="2">Secreted</location>
    </subcellularLocation>
</comment>
<evidence type="ECO:0000259" key="11">
    <source>
        <dbReference type="Pfam" id="PF07731"/>
    </source>
</evidence>
<accession>A0AAV5HXT9</accession>
<dbReference type="EMBL" id="BPVZ01000004">
    <property type="protein sequence ID" value="GKU90799.1"/>
    <property type="molecule type" value="Genomic_DNA"/>
</dbReference>
<evidence type="ECO:0000256" key="1">
    <source>
        <dbReference type="ARBA" id="ARBA00001935"/>
    </source>
</evidence>
<dbReference type="Gene3D" id="2.60.40.420">
    <property type="entry name" value="Cupredoxins - blue copper proteins"/>
    <property type="match status" value="3"/>
</dbReference>